<organism evidence="1 2">
    <name type="scientific">Gulo gulo</name>
    <name type="common">Wolverine</name>
    <name type="synonym">Gluton</name>
    <dbReference type="NCBI Taxonomy" id="48420"/>
    <lineage>
        <taxon>Eukaryota</taxon>
        <taxon>Metazoa</taxon>
        <taxon>Chordata</taxon>
        <taxon>Craniata</taxon>
        <taxon>Vertebrata</taxon>
        <taxon>Euteleostomi</taxon>
        <taxon>Mammalia</taxon>
        <taxon>Eutheria</taxon>
        <taxon>Laurasiatheria</taxon>
        <taxon>Carnivora</taxon>
        <taxon>Caniformia</taxon>
        <taxon>Musteloidea</taxon>
        <taxon>Mustelidae</taxon>
        <taxon>Guloninae</taxon>
        <taxon>Gulo</taxon>
    </lineage>
</organism>
<evidence type="ECO:0000313" key="1">
    <source>
        <dbReference type="EMBL" id="VCX30940.1"/>
    </source>
</evidence>
<name>A0A9X9M3B2_GULGU</name>
<dbReference type="AlphaFoldDB" id="A0A9X9M3B2"/>
<accession>A0A9X9M3B2</accession>
<reference evidence="1 2" key="1">
    <citation type="submission" date="2018-10" db="EMBL/GenBank/DDBJ databases">
        <authorList>
            <person name="Ekblom R."/>
            <person name="Jareborg N."/>
        </authorList>
    </citation>
    <scope>NUCLEOTIDE SEQUENCE [LARGE SCALE GENOMIC DNA]</scope>
    <source>
        <tissue evidence="1">Muscle</tissue>
    </source>
</reference>
<dbReference type="EMBL" id="CYRY02039724">
    <property type="protein sequence ID" value="VCX30940.1"/>
    <property type="molecule type" value="Genomic_DNA"/>
</dbReference>
<protein>
    <submittedName>
        <fullName evidence="1">Uncharacterized protein</fullName>
    </submittedName>
</protein>
<proteinExistence type="predicted"/>
<keyword evidence="2" id="KW-1185">Reference proteome</keyword>
<evidence type="ECO:0000313" key="2">
    <source>
        <dbReference type="Proteomes" id="UP000269945"/>
    </source>
</evidence>
<comment type="caution">
    <text evidence="1">The sequence shown here is derived from an EMBL/GenBank/DDBJ whole genome shotgun (WGS) entry which is preliminary data.</text>
</comment>
<sequence>MKKKVRCQSLINEIELHNRIKGTASPVYFQRKSLPVHKGEKRTWLETNSFPKCKCISLVYQ</sequence>
<dbReference type="Proteomes" id="UP000269945">
    <property type="component" value="Unassembled WGS sequence"/>
</dbReference>
<gene>
    <name evidence="1" type="ORF">BN2614_LOCUS1</name>
</gene>